<feature type="transmembrane region" description="Helical" evidence="1">
    <location>
        <begin position="71"/>
        <end position="91"/>
    </location>
</feature>
<reference evidence="3" key="1">
    <citation type="submission" date="2016-08" db="EMBL/GenBank/DDBJ databases">
        <authorList>
            <person name="Varghese N."/>
            <person name="Submissions Spin"/>
        </authorList>
    </citation>
    <scope>NUCLEOTIDE SEQUENCE [LARGE SCALE GENOMIC DNA]</scope>
    <source>
        <strain evidence="3">HAMBI 2975</strain>
    </source>
</reference>
<sequence length="107" mass="11325">MRGMLILYLALIAALPVAVLATVLPVNSYRAQGIEALDCDGPASVLLFAVPVLLFYGASAILLYRKRNRHLHLVTSLCCALVFCSVGWNAAAALRESYGAASVEACA</sequence>
<dbReference type="AlphaFoldDB" id="A0A1C3VN70"/>
<dbReference type="OrthoDB" id="8305418at2"/>
<dbReference type="STRING" id="410764.GA0061103_4084"/>
<keyword evidence="3" id="KW-1185">Reference proteome</keyword>
<evidence type="ECO:0000313" key="3">
    <source>
        <dbReference type="Proteomes" id="UP000199101"/>
    </source>
</evidence>
<dbReference type="RefSeq" id="WP_092712413.1">
    <property type="nucleotide sequence ID" value="NZ_FMAG01000003.1"/>
</dbReference>
<feature type="transmembrane region" description="Helical" evidence="1">
    <location>
        <begin position="45"/>
        <end position="64"/>
    </location>
</feature>
<proteinExistence type="predicted"/>
<gene>
    <name evidence="2" type="ORF">GA0061103_4084</name>
</gene>
<evidence type="ECO:0000256" key="1">
    <source>
        <dbReference type="SAM" id="Phobius"/>
    </source>
</evidence>
<evidence type="ECO:0000313" key="2">
    <source>
        <dbReference type="EMBL" id="SCB29192.1"/>
    </source>
</evidence>
<dbReference type="Proteomes" id="UP000199101">
    <property type="component" value="Unassembled WGS sequence"/>
</dbReference>
<dbReference type="EMBL" id="FMAG01000003">
    <property type="protein sequence ID" value="SCB29192.1"/>
    <property type="molecule type" value="Genomic_DNA"/>
</dbReference>
<name>A0A1C3VN70_9HYPH</name>
<keyword evidence="1" id="KW-0812">Transmembrane</keyword>
<keyword evidence="1" id="KW-0472">Membrane</keyword>
<accession>A0A1C3VN70</accession>
<organism evidence="2 3">
    <name type="scientific">Rhizobium multihospitium</name>
    <dbReference type="NCBI Taxonomy" id="410764"/>
    <lineage>
        <taxon>Bacteria</taxon>
        <taxon>Pseudomonadati</taxon>
        <taxon>Pseudomonadota</taxon>
        <taxon>Alphaproteobacteria</taxon>
        <taxon>Hyphomicrobiales</taxon>
        <taxon>Rhizobiaceae</taxon>
        <taxon>Rhizobium/Agrobacterium group</taxon>
        <taxon>Rhizobium</taxon>
    </lineage>
</organism>
<protein>
    <submittedName>
        <fullName evidence="2">Uncharacterized protein</fullName>
    </submittedName>
</protein>
<keyword evidence="1" id="KW-1133">Transmembrane helix</keyword>